<dbReference type="InterPro" id="IPR050490">
    <property type="entry name" value="Bact_solute-bd_prot1"/>
</dbReference>
<evidence type="ECO:0000256" key="4">
    <source>
        <dbReference type="ARBA" id="ARBA00022729"/>
    </source>
</evidence>
<dbReference type="RefSeq" id="WP_220209882.1">
    <property type="nucleotide sequence ID" value="NZ_BNJK01000002.1"/>
</dbReference>
<dbReference type="AlphaFoldDB" id="A0A8J3N5F5"/>
<name>A0A8J3N5F5_9CHLR</name>
<feature type="signal peptide" evidence="5">
    <location>
        <begin position="1"/>
        <end position="21"/>
    </location>
</feature>
<sequence>MKLWKAKIGLIFLVLLTTAFAACGGDSSGAAGGKTTVKYMTWESTTTNAAIDAAMKKFSDANITISRVESPSSDYDQKISSMIQSQSLPDFFWCGNDQEQNWGQQGVLFDWSSYINKTDGGFNKSNFAPASLQNWYSADGSKLYGLPTLMNTYGYFYNEDMLKTAGVPIPTTAWTYDDLFSAAKALTKKEGNKVTQYGAYAGPYTDPFLLGHYAQSAGGSNFTDRVVSPTKVTADAKFAEGLEKFAAGVQAGNFTSPTYTISDTNAAFLAGKLPLLWGGQWNAATYMTSKPSFKIGFVPMPSAGKPVQVYDAVGICSPSTISNPDAVWKVMIYLETQGWKDILAGSPVAPAAYQPASSTYYSTLKDKGMGSVADTVNYILNTPTKGAIRFMAPWSTKANDVVTANWNDMLNGKKPIHPTLENMVKQINDIIAQNS</sequence>
<dbReference type="SUPFAM" id="SSF53850">
    <property type="entry name" value="Periplasmic binding protein-like II"/>
    <property type="match status" value="1"/>
</dbReference>
<dbReference type="Proteomes" id="UP000597444">
    <property type="component" value="Unassembled WGS sequence"/>
</dbReference>
<dbReference type="PROSITE" id="PS51257">
    <property type="entry name" value="PROKAR_LIPOPROTEIN"/>
    <property type="match status" value="1"/>
</dbReference>
<comment type="similarity">
    <text evidence="2">Belongs to the bacterial solute-binding protein 1 family.</text>
</comment>
<evidence type="ECO:0000313" key="7">
    <source>
        <dbReference type="Proteomes" id="UP000597444"/>
    </source>
</evidence>
<evidence type="ECO:0000256" key="2">
    <source>
        <dbReference type="ARBA" id="ARBA00008520"/>
    </source>
</evidence>
<dbReference type="Gene3D" id="3.40.190.10">
    <property type="entry name" value="Periplasmic binding protein-like II"/>
    <property type="match status" value="1"/>
</dbReference>
<dbReference type="GO" id="GO:0030313">
    <property type="term" value="C:cell envelope"/>
    <property type="evidence" value="ECO:0007669"/>
    <property type="project" value="UniProtKB-SubCell"/>
</dbReference>
<keyword evidence="3" id="KW-0813">Transport</keyword>
<organism evidence="6 7">
    <name type="scientific">Reticulibacter mediterranei</name>
    <dbReference type="NCBI Taxonomy" id="2778369"/>
    <lineage>
        <taxon>Bacteria</taxon>
        <taxon>Bacillati</taxon>
        <taxon>Chloroflexota</taxon>
        <taxon>Ktedonobacteria</taxon>
        <taxon>Ktedonobacterales</taxon>
        <taxon>Reticulibacteraceae</taxon>
        <taxon>Reticulibacter</taxon>
    </lineage>
</organism>
<dbReference type="EMBL" id="BNJK01000002">
    <property type="protein sequence ID" value="GHO99232.1"/>
    <property type="molecule type" value="Genomic_DNA"/>
</dbReference>
<proteinExistence type="inferred from homology"/>
<dbReference type="PANTHER" id="PTHR43649:SF31">
    <property type="entry name" value="SN-GLYCEROL-3-PHOSPHATE-BINDING PERIPLASMIC PROTEIN UGPB"/>
    <property type="match status" value="1"/>
</dbReference>
<accession>A0A8J3N5F5</accession>
<keyword evidence="4 5" id="KW-0732">Signal</keyword>
<dbReference type="InterPro" id="IPR006059">
    <property type="entry name" value="SBP"/>
</dbReference>
<evidence type="ECO:0000313" key="6">
    <source>
        <dbReference type="EMBL" id="GHO99232.1"/>
    </source>
</evidence>
<reference evidence="6" key="1">
    <citation type="submission" date="2020-10" db="EMBL/GenBank/DDBJ databases">
        <title>Taxonomic study of unclassified bacteria belonging to the class Ktedonobacteria.</title>
        <authorList>
            <person name="Yabe S."/>
            <person name="Wang C.M."/>
            <person name="Zheng Y."/>
            <person name="Sakai Y."/>
            <person name="Cavaletti L."/>
            <person name="Monciardini P."/>
            <person name="Donadio S."/>
        </authorList>
    </citation>
    <scope>NUCLEOTIDE SEQUENCE</scope>
    <source>
        <strain evidence="6">ID150040</strain>
    </source>
</reference>
<evidence type="ECO:0000256" key="5">
    <source>
        <dbReference type="SAM" id="SignalP"/>
    </source>
</evidence>
<dbReference type="PANTHER" id="PTHR43649">
    <property type="entry name" value="ARABINOSE-BINDING PROTEIN-RELATED"/>
    <property type="match status" value="1"/>
</dbReference>
<evidence type="ECO:0000256" key="1">
    <source>
        <dbReference type="ARBA" id="ARBA00004196"/>
    </source>
</evidence>
<feature type="chain" id="PRO_5035255015" evidence="5">
    <location>
        <begin position="22"/>
        <end position="435"/>
    </location>
</feature>
<comment type="subcellular location">
    <subcellularLocation>
        <location evidence="1">Cell envelope</location>
    </subcellularLocation>
</comment>
<comment type="caution">
    <text evidence="6">The sequence shown here is derived from an EMBL/GenBank/DDBJ whole genome shotgun (WGS) entry which is preliminary data.</text>
</comment>
<protein>
    <submittedName>
        <fullName evidence="6">ABC transporter substrate-binding protein</fullName>
    </submittedName>
</protein>
<dbReference type="Pfam" id="PF01547">
    <property type="entry name" value="SBP_bac_1"/>
    <property type="match status" value="1"/>
</dbReference>
<evidence type="ECO:0000256" key="3">
    <source>
        <dbReference type="ARBA" id="ARBA00022448"/>
    </source>
</evidence>
<gene>
    <name evidence="6" type="ORF">KSF_092800</name>
</gene>
<keyword evidence="7" id="KW-1185">Reference proteome</keyword>